<proteinExistence type="predicted"/>
<evidence type="ECO:0000313" key="2">
    <source>
        <dbReference type="Proteomes" id="UP000053989"/>
    </source>
</evidence>
<dbReference type="AlphaFoldDB" id="A0A0C3ANG0"/>
<dbReference type="Proteomes" id="UP000053989">
    <property type="component" value="Unassembled WGS sequence"/>
</dbReference>
<reference evidence="1 2" key="1">
    <citation type="submission" date="2014-04" db="EMBL/GenBank/DDBJ databases">
        <authorList>
            <consortium name="DOE Joint Genome Institute"/>
            <person name="Kuo A."/>
            <person name="Kohler A."/>
            <person name="Nagy L.G."/>
            <person name="Floudas D."/>
            <person name="Copeland A."/>
            <person name="Barry K.W."/>
            <person name="Cichocki N."/>
            <person name="Veneault-Fourrey C."/>
            <person name="LaButti K."/>
            <person name="Lindquist E.A."/>
            <person name="Lipzen A."/>
            <person name="Lundell T."/>
            <person name="Morin E."/>
            <person name="Murat C."/>
            <person name="Sun H."/>
            <person name="Tunlid A."/>
            <person name="Henrissat B."/>
            <person name="Grigoriev I.V."/>
            <person name="Hibbett D.S."/>
            <person name="Martin F."/>
            <person name="Nordberg H.P."/>
            <person name="Cantor M.N."/>
            <person name="Hua S.X."/>
        </authorList>
    </citation>
    <scope>NUCLEOTIDE SEQUENCE [LARGE SCALE GENOMIC DNA]</scope>
    <source>
        <strain evidence="1 2">Foug A</strain>
    </source>
</reference>
<organism evidence="1 2">
    <name type="scientific">Scleroderma citrinum Foug A</name>
    <dbReference type="NCBI Taxonomy" id="1036808"/>
    <lineage>
        <taxon>Eukaryota</taxon>
        <taxon>Fungi</taxon>
        <taxon>Dikarya</taxon>
        <taxon>Basidiomycota</taxon>
        <taxon>Agaricomycotina</taxon>
        <taxon>Agaricomycetes</taxon>
        <taxon>Agaricomycetidae</taxon>
        <taxon>Boletales</taxon>
        <taxon>Sclerodermatineae</taxon>
        <taxon>Sclerodermataceae</taxon>
        <taxon>Scleroderma</taxon>
    </lineage>
</organism>
<dbReference type="HOGENOM" id="CLU_2832655_0_0_1"/>
<keyword evidence="2" id="KW-1185">Reference proteome</keyword>
<reference evidence="2" key="2">
    <citation type="submission" date="2015-01" db="EMBL/GenBank/DDBJ databases">
        <title>Evolutionary Origins and Diversification of the Mycorrhizal Mutualists.</title>
        <authorList>
            <consortium name="DOE Joint Genome Institute"/>
            <consortium name="Mycorrhizal Genomics Consortium"/>
            <person name="Kohler A."/>
            <person name="Kuo A."/>
            <person name="Nagy L.G."/>
            <person name="Floudas D."/>
            <person name="Copeland A."/>
            <person name="Barry K.W."/>
            <person name="Cichocki N."/>
            <person name="Veneault-Fourrey C."/>
            <person name="LaButti K."/>
            <person name="Lindquist E.A."/>
            <person name="Lipzen A."/>
            <person name="Lundell T."/>
            <person name="Morin E."/>
            <person name="Murat C."/>
            <person name="Riley R."/>
            <person name="Ohm R."/>
            <person name="Sun H."/>
            <person name="Tunlid A."/>
            <person name="Henrissat B."/>
            <person name="Grigoriev I.V."/>
            <person name="Hibbett D.S."/>
            <person name="Martin F."/>
        </authorList>
    </citation>
    <scope>NUCLEOTIDE SEQUENCE [LARGE SCALE GENOMIC DNA]</scope>
    <source>
        <strain evidence="2">Foug A</strain>
    </source>
</reference>
<evidence type="ECO:0000313" key="1">
    <source>
        <dbReference type="EMBL" id="KIM66512.1"/>
    </source>
</evidence>
<protein>
    <submittedName>
        <fullName evidence="1">Uncharacterized protein</fullName>
    </submittedName>
</protein>
<dbReference type="InParanoid" id="A0A0C3ANG0"/>
<name>A0A0C3ANG0_9AGAM</name>
<accession>A0A0C3ANG0</accession>
<dbReference type="EMBL" id="KN822017">
    <property type="protein sequence ID" value="KIM66512.1"/>
    <property type="molecule type" value="Genomic_DNA"/>
</dbReference>
<sequence length="66" mass="7449">MVEGLKDELVIYLCLYMFLRRDYGTAAELLISALGTLSSVDYVPWMPLKMHSGTTQEVGYGHHVDL</sequence>
<gene>
    <name evidence="1" type="ORF">SCLCIDRAFT_1211265</name>
</gene>